<protein>
    <submittedName>
        <fullName evidence="1">Kynurenine formamidase</fullName>
    </submittedName>
</protein>
<dbReference type="GO" id="GO:0019441">
    <property type="term" value="P:L-tryptophan catabolic process to kynurenine"/>
    <property type="evidence" value="ECO:0007669"/>
    <property type="project" value="InterPro"/>
</dbReference>
<dbReference type="AlphaFoldDB" id="A0A1I2E4W4"/>
<dbReference type="InterPro" id="IPR037175">
    <property type="entry name" value="KFase_sf"/>
</dbReference>
<dbReference type="GO" id="GO:0004061">
    <property type="term" value="F:arylformamidase activity"/>
    <property type="evidence" value="ECO:0007669"/>
    <property type="project" value="InterPro"/>
</dbReference>
<dbReference type="Pfam" id="PF04199">
    <property type="entry name" value="Cyclase"/>
    <property type="match status" value="1"/>
</dbReference>
<accession>A0A1I2E4W4</accession>
<name>A0A1I2E4W4_9BACI</name>
<dbReference type="PANTHER" id="PTHR31118">
    <property type="entry name" value="CYCLASE-LIKE PROTEIN 2"/>
    <property type="match status" value="1"/>
</dbReference>
<gene>
    <name evidence="1" type="ORF">SAMN05192532_105104</name>
</gene>
<dbReference type="OrthoDB" id="9796085at2"/>
<dbReference type="EMBL" id="FONT01000005">
    <property type="protein sequence ID" value="SFE87875.1"/>
    <property type="molecule type" value="Genomic_DNA"/>
</dbReference>
<dbReference type="Proteomes" id="UP000199516">
    <property type="component" value="Unassembled WGS sequence"/>
</dbReference>
<evidence type="ECO:0000313" key="2">
    <source>
        <dbReference type="Proteomes" id="UP000199516"/>
    </source>
</evidence>
<keyword evidence="2" id="KW-1185">Reference proteome</keyword>
<dbReference type="STRING" id="930128.SAMN05192532_105104"/>
<dbReference type="InterPro" id="IPR007325">
    <property type="entry name" value="KFase/CYL"/>
</dbReference>
<reference evidence="1 2" key="1">
    <citation type="submission" date="2016-10" db="EMBL/GenBank/DDBJ databases">
        <authorList>
            <person name="de Groot N.N."/>
        </authorList>
    </citation>
    <scope>NUCLEOTIDE SEQUENCE [LARGE SCALE GENOMIC DNA]</scope>
    <source>
        <strain evidence="1 2">DSM 23995</strain>
    </source>
</reference>
<dbReference type="RefSeq" id="WP_091662057.1">
    <property type="nucleotide sequence ID" value="NZ_FONT01000005.1"/>
</dbReference>
<dbReference type="PANTHER" id="PTHR31118:SF12">
    <property type="entry name" value="CYCLASE-LIKE PROTEIN 2"/>
    <property type="match status" value="1"/>
</dbReference>
<evidence type="ECO:0000313" key="1">
    <source>
        <dbReference type="EMBL" id="SFE87875.1"/>
    </source>
</evidence>
<organism evidence="1 2">
    <name type="scientific">Alteribacillus iranensis</name>
    <dbReference type="NCBI Taxonomy" id="930128"/>
    <lineage>
        <taxon>Bacteria</taxon>
        <taxon>Bacillati</taxon>
        <taxon>Bacillota</taxon>
        <taxon>Bacilli</taxon>
        <taxon>Bacillales</taxon>
        <taxon>Bacillaceae</taxon>
        <taxon>Alteribacillus</taxon>
    </lineage>
</organism>
<proteinExistence type="predicted"/>
<sequence length="221" mass="24098">MNYSKVIDLSIPVTNDTPVFPGDPKPTIYSAASITDDGYNVSKLEIGSHTGTHVDSPYHIMENGHRMDETPLEQCMGKGFIINATEKKPGTGVTLNEVKDDIEKAGPGKIALFYTGWSHYLGTEKYFNHPYITEEVVTALLDKGVRTFFIDALNIDPPTGNSFACHEAITAKNGIIGENFTNFDQLDVKDPFIIALPLKLAGLDGSPVRAVALIEPLTQSQ</sequence>
<dbReference type="Gene3D" id="3.50.30.50">
    <property type="entry name" value="Putative cyclase"/>
    <property type="match status" value="1"/>
</dbReference>
<dbReference type="SUPFAM" id="SSF102198">
    <property type="entry name" value="Putative cyclase"/>
    <property type="match status" value="1"/>
</dbReference>